<evidence type="ECO:0000313" key="6">
    <source>
        <dbReference type="Proteomes" id="UP000616114"/>
    </source>
</evidence>
<dbReference type="InterPro" id="IPR000524">
    <property type="entry name" value="Tscrpt_reg_HTH_GntR"/>
</dbReference>
<dbReference type="Pfam" id="PF00392">
    <property type="entry name" value="GntR"/>
    <property type="match status" value="1"/>
</dbReference>
<name>A0A8J2TVZ3_9MICO</name>
<dbReference type="InterPro" id="IPR036388">
    <property type="entry name" value="WH-like_DNA-bd_sf"/>
</dbReference>
<dbReference type="SUPFAM" id="SSF46785">
    <property type="entry name" value="Winged helix' DNA-binding domain"/>
    <property type="match status" value="1"/>
</dbReference>
<dbReference type="Proteomes" id="UP000616114">
    <property type="component" value="Unassembled WGS sequence"/>
</dbReference>
<dbReference type="InterPro" id="IPR011711">
    <property type="entry name" value="GntR_C"/>
</dbReference>
<dbReference type="CDD" id="cd07377">
    <property type="entry name" value="WHTH_GntR"/>
    <property type="match status" value="1"/>
</dbReference>
<dbReference type="Gene3D" id="1.20.120.530">
    <property type="entry name" value="GntR ligand-binding domain-like"/>
    <property type="match status" value="1"/>
</dbReference>
<evidence type="ECO:0000256" key="2">
    <source>
        <dbReference type="ARBA" id="ARBA00023125"/>
    </source>
</evidence>
<dbReference type="GO" id="GO:0003677">
    <property type="term" value="F:DNA binding"/>
    <property type="evidence" value="ECO:0007669"/>
    <property type="project" value="UniProtKB-KW"/>
</dbReference>
<evidence type="ECO:0000313" key="5">
    <source>
        <dbReference type="EMBL" id="GGA05651.1"/>
    </source>
</evidence>
<dbReference type="Gene3D" id="1.10.10.10">
    <property type="entry name" value="Winged helix-like DNA-binding domain superfamily/Winged helix DNA-binding domain"/>
    <property type="match status" value="1"/>
</dbReference>
<dbReference type="PRINTS" id="PR00035">
    <property type="entry name" value="HTHGNTR"/>
</dbReference>
<evidence type="ECO:0000256" key="3">
    <source>
        <dbReference type="ARBA" id="ARBA00023163"/>
    </source>
</evidence>
<dbReference type="GO" id="GO:0003700">
    <property type="term" value="F:DNA-binding transcription factor activity"/>
    <property type="evidence" value="ECO:0007669"/>
    <property type="project" value="InterPro"/>
</dbReference>
<keyword evidence="3" id="KW-0804">Transcription</keyword>
<reference evidence="5" key="1">
    <citation type="journal article" date="2014" name="Int. J. Syst. Evol. Microbiol.">
        <title>Complete genome sequence of Corynebacterium casei LMG S-19264T (=DSM 44701T), isolated from a smear-ripened cheese.</title>
        <authorList>
            <consortium name="US DOE Joint Genome Institute (JGI-PGF)"/>
            <person name="Walter F."/>
            <person name="Albersmeier A."/>
            <person name="Kalinowski J."/>
            <person name="Ruckert C."/>
        </authorList>
    </citation>
    <scope>NUCLEOTIDE SEQUENCE</scope>
    <source>
        <strain evidence="5">CGMCC 1.12785</strain>
    </source>
</reference>
<keyword evidence="2" id="KW-0238">DNA-binding</keyword>
<proteinExistence type="predicted"/>
<dbReference type="Pfam" id="PF07729">
    <property type="entry name" value="FCD"/>
    <property type="match status" value="1"/>
</dbReference>
<gene>
    <name evidence="5" type="ORF">GCM10011333_05630</name>
</gene>
<dbReference type="PANTHER" id="PTHR43537">
    <property type="entry name" value="TRANSCRIPTIONAL REGULATOR, GNTR FAMILY"/>
    <property type="match status" value="1"/>
</dbReference>
<dbReference type="PROSITE" id="PS50949">
    <property type="entry name" value="HTH_GNTR"/>
    <property type="match status" value="1"/>
</dbReference>
<sequence>MRGGVPIRSDREACMVRHYAARVDLLVEQMEERLEAGQYAVGEKLPSEMELAADLGVSRPLIREMLARLRERGYIETLNGRGSFVRPRRSAPMLEMMLEHISVGAQGDYSADDLYAVRRMVERETARIAASKATPEDLRALRDLVQRMTEAEEDPENYTVADANFHLAIARATGNPLFPAMLSPLIDVVVRGIYDSVTTFREGMRGGNRGHKAILAALEARDPAAAAAAMADHLAYSRTTFPEGSLHRADP</sequence>
<keyword evidence="1" id="KW-0805">Transcription regulation</keyword>
<dbReference type="PANTHER" id="PTHR43537:SF5">
    <property type="entry name" value="UXU OPERON TRANSCRIPTIONAL REGULATOR"/>
    <property type="match status" value="1"/>
</dbReference>
<organism evidence="5 6">
    <name type="scientific">Sediminivirga luteola</name>
    <dbReference type="NCBI Taxonomy" id="1774748"/>
    <lineage>
        <taxon>Bacteria</taxon>
        <taxon>Bacillati</taxon>
        <taxon>Actinomycetota</taxon>
        <taxon>Actinomycetes</taxon>
        <taxon>Micrococcales</taxon>
        <taxon>Brevibacteriaceae</taxon>
        <taxon>Sediminivirga</taxon>
    </lineage>
</organism>
<comment type="caution">
    <text evidence="5">The sequence shown here is derived from an EMBL/GenBank/DDBJ whole genome shotgun (WGS) entry which is preliminary data.</text>
</comment>
<dbReference type="SUPFAM" id="SSF48008">
    <property type="entry name" value="GntR ligand-binding domain-like"/>
    <property type="match status" value="1"/>
</dbReference>
<dbReference type="InterPro" id="IPR008920">
    <property type="entry name" value="TF_FadR/GntR_C"/>
</dbReference>
<dbReference type="InterPro" id="IPR036390">
    <property type="entry name" value="WH_DNA-bd_sf"/>
</dbReference>
<dbReference type="SMART" id="SM00345">
    <property type="entry name" value="HTH_GNTR"/>
    <property type="match status" value="1"/>
</dbReference>
<dbReference type="AlphaFoldDB" id="A0A8J2TVZ3"/>
<protein>
    <recommendedName>
        <fullName evidence="4">HTH gntR-type domain-containing protein</fullName>
    </recommendedName>
</protein>
<feature type="domain" description="HTH gntR-type" evidence="4">
    <location>
        <begin position="20"/>
        <end position="88"/>
    </location>
</feature>
<accession>A0A8J2TVZ3</accession>
<dbReference type="EMBL" id="BMFY01000002">
    <property type="protein sequence ID" value="GGA05651.1"/>
    <property type="molecule type" value="Genomic_DNA"/>
</dbReference>
<reference evidence="5" key="2">
    <citation type="submission" date="2020-09" db="EMBL/GenBank/DDBJ databases">
        <authorList>
            <person name="Sun Q."/>
            <person name="Zhou Y."/>
        </authorList>
    </citation>
    <scope>NUCLEOTIDE SEQUENCE</scope>
    <source>
        <strain evidence="5">CGMCC 1.12785</strain>
    </source>
</reference>
<evidence type="ECO:0000259" key="4">
    <source>
        <dbReference type="PROSITE" id="PS50949"/>
    </source>
</evidence>
<dbReference type="SMART" id="SM00895">
    <property type="entry name" value="FCD"/>
    <property type="match status" value="1"/>
</dbReference>
<keyword evidence="6" id="KW-1185">Reference proteome</keyword>
<evidence type="ECO:0000256" key="1">
    <source>
        <dbReference type="ARBA" id="ARBA00023015"/>
    </source>
</evidence>